<protein>
    <submittedName>
        <fullName evidence="1">Uncharacterized protein</fullName>
    </submittedName>
</protein>
<name>A0A2W5SRX6_9CORY</name>
<dbReference type="AlphaFoldDB" id="A0A2W5SRX6"/>
<sequence>MVVLVSDSMPLNPVQIEREISEAVTQISRSIRPVSEAYNAWQKAELDFKAAFARAFLDAEGPMEERKQRAVAGTVGEALAARVAEGEYKRLLDFQRSFRDQLSALQSVQKSVNAAYQAAGHDG</sequence>
<accession>A0A2W5SRX6</accession>
<comment type="caution">
    <text evidence="1">The sequence shown here is derived from an EMBL/GenBank/DDBJ whole genome shotgun (WGS) entry which is preliminary data.</text>
</comment>
<reference evidence="1 2" key="1">
    <citation type="submission" date="2017-08" db="EMBL/GenBank/DDBJ databases">
        <title>Infants hospitalized years apart are colonized by the same room-sourced microbial strains.</title>
        <authorList>
            <person name="Brooks B."/>
            <person name="Olm M.R."/>
            <person name="Firek B.A."/>
            <person name="Baker R."/>
            <person name="Thomas B.C."/>
            <person name="Morowitz M.J."/>
            <person name="Banfield J.F."/>
        </authorList>
    </citation>
    <scope>NUCLEOTIDE SEQUENCE [LARGE SCALE GENOMIC DNA]</scope>
    <source>
        <strain evidence="1">S2_003_000_R1_3</strain>
    </source>
</reference>
<evidence type="ECO:0000313" key="1">
    <source>
        <dbReference type="EMBL" id="PZR05460.1"/>
    </source>
</evidence>
<evidence type="ECO:0000313" key="2">
    <source>
        <dbReference type="Proteomes" id="UP000249432"/>
    </source>
</evidence>
<organism evidence="1 2">
    <name type="scientific">Corynebacterium kroppenstedtii</name>
    <dbReference type="NCBI Taxonomy" id="161879"/>
    <lineage>
        <taxon>Bacteria</taxon>
        <taxon>Bacillati</taxon>
        <taxon>Actinomycetota</taxon>
        <taxon>Actinomycetes</taxon>
        <taxon>Mycobacteriales</taxon>
        <taxon>Corynebacteriaceae</taxon>
        <taxon>Corynebacterium</taxon>
    </lineage>
</organism>
<dbReference type="Proteomes" id="UP000249432">
    <property type="component" value="Unassembled WGS sequence"/>
</dbReference>
<proteinExistence type="predicted"/>
<dbReference type="EMBL" id="QFRA01000006">
    <property type="protein sequence ID" value="PZR05460.1"/>
    <property type="molecule type" value="Genomic_DNA"/>
</dbReference>
<gene>
    <name evidence="1" type="ORF">DI525_04040</name>
</gene>